<gene>
    <name evidence="1" type="ORF">QFC21_006704</name>
</gene>
<evidence type="ECO:0000313" key="1">
    <source>
        <dbReference type="EMBL" id="KAJ9092827.1"/>
    </source>
</evidence>
<accession>A0ACC2V0Q7</accession>
<protein>
    <submittedName>
        <fullName evidence="1">Uncharacterized protein</fullName>
    </submittedName>
</protein>
<dbReference type="EMBL" id="JASBWT010000035">
    <property type="protein sequence ID" value="KAJ9092827.1"/>
    <property type="molecule type" value="Genomic_DNA"/>
</dbReference>
<evidence type="ECO:0000313" key="2">
    <source>
        <dbReference type="Proteomes" id="UP001227268"/>
    </source>
</evidence>
<keyword evidence="2" id="KW-1185">Reference proteome</keyword>
<comment type="caution">
    <text evidence="1">The sequence shown here is derived from an EMBL/GenBank/DDBJ whole genome shotgun (WGS) entry which is preliminary data.</text>
</comment>
<sequence>MPKSVPTGKAAKKAQTKRLPQELADLSAESDNEEHEYEIELDGDDDDDVDDSWSSSSSSPSSSSSAVEITPPPPPKKQQEVAKQDIPRISYKKVIIGSAAVEKVTGRKQPECLKSQKLSML</sequence>
<dbReference type="Proteomes" id="UP001227268">
    <property type="component" value="Unassembled WGS sequence"/>
</dbReference>
<reference evidence="1" key="1">
    <citation type="submission" date="2023-04" db="EMBL/GenBank/DDBJ databases">
        <title>Draft Genome sequencing of Naganishia species isolated from polar environments using Oxford Nanopore Technology.</title>
        <authorList>
            <person name="Leo P."/>
            <person name="Venkateswaran K."/>
        </authorList>
    </citation>
    <scope>NUCLEOTIDE SEQUENCE</scope>
    <source>
        <strain evidence="1">MNA-CCFEE 5423</strain>
    </source>
</reference>
<organism evidence="1 2">
    <name type="scientific">Naganishia friedmannii</name>
    <dbReference type="NCBI Taxonomy" id="89922"/>
    <lineage>
        <taxon>Eukaryota</taxon>
        <taxon>Fungi</taxon>
        <taxon>Dikarya</taxon>
        <taxon>Basidiomycota</taxon>
        <taxon>Agaricomycotina</taxon>
        <taxon>Tremellomycetes</taxon>
        <taxon>Filobasidiales</taxon>
        <taxon>Filobasidiaceae</taxon>
        <taxon>Naganishia</taxon>
    </lineage>
</organism>
<proteinExistence type="predicted"/>
<name>A0ACC2V0Q7_9TREE</name>